<name>A0ABQ5MYV3_9MICC</name>
<accession>A0ABQ5MYV3</accession>
<comment type="caution">
    <text evidence="1">The sequence shown here is derived from an EMBL/GenBank/DDBJ whole genome shotgun (WGS) entry which is preliminary data.</text>
</comment>
<dbReference type="EMBL" id="BRVS01000027">
    <property type="protein sequence ID" value="GLB69134.1"/>
    <property type="molecule type" value="Genomic_DNA"/>
</dbReference>
<organism evidence="1 2">
    <name type="scientific">Arthrobacter mangrovi</name>
    <dbReference type="NCBI Taxonomy" id="2966350"/>
    <lineage>
        <taxon>Bacteria</taxon>
        <taxon>Bacillati</taxon>
        <taxon>Actinomycetota</taxon>
        <taxon>Actinomycetes</taxon>
        <taxon>Micrococcales</taxon>
        <taxon>Micrococcaceae</taxon>
        <taxon>Arthrobacter</taxon>
    </lineage>
</organism>
<dbReference type="Proteomes" id="UP001209654">
    <property type="component" value="Unassembled WGS sequence"/>
</dbReference>
<evidence type="ECO:0000313" key="1">
    <source>
        <dbReference type="EMBL" id="GLB69134.1"/>
    </source>
</evidence>
<gene>
    <name evidence="1" type="ORF">AHIS1636_35770</name>
</gene>
<proteinExistence type="predicted"/>
<evidence type="ECO:0000313" key="2">
    <source>
        <dbReference type="Proteomes" id="UP001209654"/>
    </source>
</evidence>
<protein>
    <submittedName>
        <fullName evidence="1">Uncharacterized protein</fullName>
    </submittedName>
</protein>
<sequence>MPRVPRSACDDTADCGVEAAVHGGPVVDPEFDEDLSAVPTGCPSLLGDRQDNIALGLLI</sequence>
<reference evidence="1 2" key="1">
    <citation type="journal article" date="2023" name="Int. J. Syst. Evol. Microbiol.">
        <title>Arthrobacter mangrovi sp. nov., an actinobacterium isolated from the rhizosphere of a mangrove.</title>
        <authorList>
            <person name="Hamada M."/>
            <person name="Saitou S."/>
            <person name="Enomoto N."/>
            <person name="Nanri K."/>
            <person name="Hidaka K."/>
            <person name="Miura T."/>
            <person name="Tamura T."/>
        </authorList>
    </citation>
    <scope>NUCLEOTIDE SEQUENCE [LARGE SCALE GENOMIC DNA]</scope>
    <source>
        <strain evidence="1 2">NBRC 112813</strain>
    </source>
</reference>
<keyword evidence="2" id="KW-1185">Reference proteome</keyword>